<dbReference type="STRING" id="43989.cce_4561"/>
<sequence length="360" mass="41676">MSLSLQKGIDPHTQEIIWLVLDEDYQVVEPIQRYLTFLSGTKSPNTVESYGYGLKAWWEFLQSKTLNWKEVQLTDLEDFVHWLRVGDTSNIVSMQPVKAKRSERSINLALTAVTTFYEYHDAHKNVDPKKFDRLITTRGNTRRGLLDGISKSKPTRQKLVKLKEPKKFPGCLTDEQLETLVNSCHRLRDKFLILLLNGTGIRVGELLGLQHEDIGDGSDYFIHVRKRRHNNEARAKGQERTIPVIPELLQMYNDYLIYEYPEVESNYVFVNIWEGAIGMPMKAPVINTMFTRLSKKTGIKVYPHLFRHTYATRLLKAGYSPERVKYLLGHTSIQTTLDIYSHVISEADLMTVIEEEDNNE</sequence>
<feature type="domain" description="Core-binding (CB)" evidence="7">
    <location>
        <begin position="25"/>
        <end position="121"/>
    </location>
</feature>
<feature type="domain" description="Tyr recombinase" evidence="6">
    <location>
        <begin position="167"/>
        <end position="354"/>
    </location>
</feature>
<dbReference type="GO" id="GO:0003677">
    <property type="term" value="F:DNA binding"/>
    <property type="evidence" value="ECO:0007669"/>
    <property type="project" value="UniProtKB-UniRule"/>
</dbReference>
<dbReference type="HOGENOM" id="CLU_027562_9_6_3"/>
<dbReference type="GO" id="GO:0006310">
    <property type="term" value="P:DNA recombination"/>
    <property type="evidence" value="ECO:0007669"/>
    <property type="project" value="UniProtKB-KW"/>
</dbReference>
<name>B1WVB9_CROS5</name>
<comment type="similarity">
    <text evidence="1">Belongs to the 'phage' integrase family.</text>
</comment>
<dbReference type="AlphaFoldDB" id="B1WVB9"/>
<dbReference type="InterPro" id="IPR050090">
    <property type="entry name" value="Tyrosine_recombinase_XerCD"/>
</dbReference>
<dbReference type="RefSeq" id="WP_009543385.1">
    <property type="nucleotide sequence ID" value="NC_010546.1"/>
</dbReference>
<evidence type="ECO:0000256" key="2">
    <source>
        <dbReference type="ARBA" id="ARBA00022908"/>
    </source>
</evidence>
<evidence type="ECO:0000313" key="9">
    <source>
        <dbReference type="Proteomes" id="UP000001203"/>
    </source>
</evidence>
<proteinExistence type="inferred from homology"/>
<reference evidence="8 9" key="1">
    <citation type="journal article" date="2008" name="Proc. Natl. Acad. Sci. U.S.A.">
        <title>The genome of Cyanothece 51142, a unicellular diazotrophic cyanobacterium important in the marine nitrogen cycle.</title>
        <authorList>
            <person name="Welsh E.A."/>
            <person name="Liberton M."/>
            <person name="Stoeckel J."/>
            <person name="Loh T."/>
            <person name="Elvitigala T."/>
            <person name="Wang C."/>
            <person name="Wollam A."/>
            <person name="Fulton R.S."/>
            <person name="Clifton S.W."/>
            <person name="Jacobs J.M."/>
            <person name="Aurora R."/>
            <person name="Ghosh B.K."/>
            <person name="Sherman L.A."/>
            <person name="Smith R.D."/>
            <person name="Wilson R.K."/>
            <person name="Pakrasi H.B."/>
        </authorList>
    </citation>
    <scope>NUCLEOTIDE SEQUENCE [LARGE SCALE GENOMIC DNA]</scope>
    <source>
        <strain evidence="9">ATCC 51142 / BH68</strain>
    </source>
</reference>
<dbReference type="Pfam" id="PF02899">
    <property type="entry name" value="Phage_int_SAM_1"/>
    <property type="match status" value="1"/>
</dbReference>
<dbReference type="InterPro" id="IPR044068">
    <property type="entry name" value="CB"/>
</dbReference>
<dbReference type="PROSITE" id="PS51898">
    <property type="entry name" value="TYR_RECOMBINASE"/>
    <property type="match status" value="1"/>
</dbReference>
<dbReference type="InterPro" id="IPR002104">
    <property type="entry name" value="Integrase_catalytic"/>
</dbReference>
<evidence type="ECO:0000256" key="4">
    <source>
        <dbReference type="ARBA" id="ARBA00023172"/>
    </source>
</evidence>
<evidence type="ECO:0000256" key="3">
    <source>
        <dbReference type="ARBA" id="ARBA00023125"/>
    </source>
</evidence>
<keyword evidence="9" id="KW-1185">Reference proteome</keyword>
<organism evidence="8 9">
    <name type="scientific">Crocosphaera subtropica (strain ATCC 51142 / BH68)</name>
    <name type="common">Cyanothece sp. (strain ATCC 51142)</name>
    <dbReference type="NCBI Taxonomy" id="43989"/>
    <lineage>
        <taxon>Bacteria</taxon>
        <taxon>Bacillati</taxon>
        <taxon>Cyanobacteriota</taxon>
        <taxon>Cyanophyceae</taxon>
        <taxon>Oscillatoriophycideae</taxon>
        <taxon>Chroococcales</taxon>
        <taxon>Aphanothecaceae</taxon>
        <taxon>Crocosphaera</taxon>
        <taxon>Crocosphaera subtropica</taxon>
    </lineage>
</organism>
<keyword evidence="2" id="KW-0229">DNA integration</keyword>
<evidence type="ECO:0000259" key="7">
    <source>
        <dbReference type="PROSITE" id="PS51900"/>
    </source>
</evidence>
<dbReference type="PROSITE" id="PS51900">
    <property type="entry name" value="CB"/>
    <property type="match status" value="1"/>
</dbReference>
<gene>
    <name evidence="8" type="ordered locus">cce_4561</name>
</gene>
<dbReference type="Gene3D" id="1.10.443.10">
    <property type="entry name" value="Intergrase catalytic core"/>
    <property type="match status" value="1"/>
</dbReference>
<accession>B1WVB9</accession>
<dbReference type="SUPFAM" id="SSF56349">
    <property type="entry name" value="DNA breaking-rejoining enzymes"/>
    <property type="match status" value="1"/>
</dbReference>
<dbReference type="Gene3D" id="1.10.150.130">
    <property type="match status" value="1"/>
</dbReference>
<dbReference type="Proteomes" id="UP000001203">
    <property type="component" value="Chromosome circular"/>
</dbReference>
<dbReference type="OrthoDB" id="9803188at2"/>
<dbReference type="PANTHER" id="PTHR30349:SF41">
    <property type="entry name" value="INTEGRASE_RECOMBINASE PROTEIN MJ0367-RELATED"/>
    <property type="match status" value="1"/>
</dbReference>
<dbReference type="PANTHER" id="PTHR30349">
    <property type="entry name" value="PHAGE INTEGRASE-RELATED"/>
    <property type="match status" value="1"/>
</dbReference>
<dbReference type="GO" id="GO:0015074">
    <property type="term" value="P:DNA integration"/>
    <property type="evidence" value="ECO:0007669"/>
    <property type="project" value="UniProtKB-KW"/>
</dbReference>
<keyword evidence="3 5" id="KW-0238">DNA-binding</keyword>
<dbReference type="InterPro" id="IPR013762">
    <property type="entry name" value="Integrase-like_cat_sf"/>
</dbReference>
<dbReference type="InterPro" id="IPR011010">
    <property type="entry name" value="DNA_brk_join_enz"/>
</dbReference>
<dbReference type="eggNOG" id="COG4974">
    <property type="taxonomic scope" value="Bacteria"/>
</dbReference>
<evidence type="ECO:0000256" key="1">
    <source>
        <dbReference type="ARBA" id="ARBA00008857"/>
    </source>
</evidence>
<dbReference type="InterPro" id="IPR010998">
    <property type="entry name" value="Integrase_recombinase_N"/>
</dbReference>
<evidence type="ECO:0000256" key="5">
    <source>
        <dbReference type="PROSITE-ProRule" id="PRU01248"/>
    </source>
</evidence>
<dbReference type="InterPro" id="IPR004107">
    <property type="entry name" value="Integrase_SAM-like_N"/>
</dbReference>
<dbReference type="Pfam" id="PF00589">
    <property type="entry name" value="Phage_integrase"/>
    <property type="match status" value="1"/>
</dbReference>
<evidence type="ECO:0000259" key="6">
    <source>
        <dbReference type="PROSITE" id="PS51898"/>
    </source>
</evidence>
<protein>
    <submittedName>
        <fullName evidence="8">Integrase/recombinase</fullName>
    </submittedName>
</protein>
<dbReference type="KEGG" id="cyt:cce_4561"/>
<keyword evidence="4" id="KW-0233">DNA recombination</keyword>
<evidence type="ECO:0000313" key="8">
    <source>
        <dbReference type="EMBL" id="ACB53909.1"/>
    </source>
</evidence>
<dbReference type="EMBL" id="CP000806">
    <property type="protein sequence ID" value="ACB53909.1"/>
    <property type="molecule type" value="Genomic_DNA"/>
</dbReference>